<keyword evidence="4 6" id="KW-0862">Zinc</keyword>
<dbReference type="CDD" id="cd05283">
    <property type="entry name" value="CAD1"/>
    <property type="match status" value="1"/>
</dbReference>
<dbReference type="InterPro" id="IPR014895">
    <property type="entry name" value="Alginate_lyase_2"/>
</dbReference>
<dbReference type="Pfam" id="PF00107">
    <property type="entry name" value="ADH_zinc_N"/>
    <property type="match status" value="1"/>
</dbReference>
<dbReference type="InterPro" id="IPR013154">
    <property type="entry name" value="ADH-like_N"/>
</dbReference>
<dbReference type="InterPro" id="IPR002328">
    <property type="entry name" value="ADH_Zn_CS"/>
</dbReference>
<dbReference type="FunFam" id="3.40.50.720:FF:000022">
    <property type="entry name" value="Cinnamyl alcohol dehydrogenase"/>
    <property type="match status" value="1"/>
</dbReference>
<dbReference type="Pfam" id="PF08240">
    <property type="entry name" value="ADH_N"/>
    <property type="match status" value="1"/>
</dbReference>
<gene>
    <name evidence="8" type="ORF">DVH24_024036</name>
</gene>
<dbReference type="Pfam" id="PF08787">
    <property type="entry name" value="Alginate_lyase2"/>
    <property type="match status" value="1"/>
</dbReference>
<dbReference type="Gene3D" id="3.90.180.10">
    <property type="entry name" value="Medium-chain alcohol dehydrogenases, catalytic domain"/>
    <property type="match status" value="1"/>
</dbReference>
<proteinExistence type="inferred from homology"/>
<dbReference type="STRING" id="3750.A0A498JL60"/>
<evidence type="ECO:0000256" key="6">
    <source>
        <dbReference type="RuleBase" id="RU361277"/>
    </source>
</evidence>
<dbReference type="PANTHER" id="PTHR42683">
    <property type="entry name" value="ALDEHYDE REDUCTASE"/>
    <property type="match status" value="1"/>
</dbReference>
<evidence type="ECO:0000256" key="1">
    <source>
        <dbReference type="ARBA" id="ARBA00001947"/>
    </source>
</evidence>
<dbReference type="SMART" id="SM00829">
    <property type="entry name" value="PKS_ER"/>
    <property type="match status" value="1"/>
</dbReference>
<comment type="similarity">
    <text evidence="2 6">Belongs to the zinc-containing alcohol dehydrogenase family.</text>
</comment>
<dbReference type="InterPro" id="IPR047109">
    <property type="entry name" value="CAD-like"/>
</dbReference>
<protein>
    <recommendedName>
        <fullName evidence="7">Enoyl reductase (ER) domain-containing protein</fullName>
    </recommendedName>
</protein>
<dbReference type="Gene3D" id="3.40.50.720">
    <property type="entry name" value="NAD(P)-binding Rossmann-like Domain"/>
    <property type="match status" value="1"/>
</dbReference>
<evidence type="ECO:0000259" key="7">
    <source>
        <dbReference type="SMART" id="SM00829"/>
    </source>
</evidence>
<evidence type="ECO:0000256" key="3">
    <source>
        <dbReference type="ARBA" id="ARBA00022723"/>
    </source>
</evidence>
<keyword evidence="9" id="KW-1185">Reference proteome</keyword>
<dbReference type="InterPro" id="IPR013320">
    <property type="entry name" value="ConA-like_dom_sf"/>
</dbReference>
<name>A0A498JL60_MALDO</name>
<sequence length="558" mass="61876">MAKSPEEEHPQKAFGWAARDSSGILSPFRFSRRCRENADDDVTIKVLFCGVCHSDLHSAKNEWGFTNFPVVPGHEIVGVVTHTGNNVEKFKVGDRVGVGVIVGSCMKCDTCQEDLENYCPQVIYTYNSHHHDHDRTKTYGGYSDMIVVHHRYVLRFPDNLPPDAGAPLLCAGITAYSPMKYYGMTEPGKHLGVAGLGGLGHITVKIGKAFGLKVTVISSSPAKEDEAIKTLGADSFLLLSDPAKLKEAMGSMDYIIDTVSAVHALAPLIGLLKLNGKLVTVGLPDKPLELPIFPLVLGRKLVGGSDIGGMKETQEMLDFCAKHNITSDIELIRMDYINTAMERLAKSDVSFLHVLLFQALVWGSHVPTQGFVSLPFNRSYYHIQKPYDVPENQRYSFINGVHKCWVYSTDKPHTTTSQTLPRTEIAIQGYGYSSGVWEFEADGYVPYGTSGVCIMQVFGATAPHATTLMLRVYNGSLTYYRETVLVPDIYDKWFKLNVIHDVDAAKVKVYIDGRLKLEADGRGGTSHAFKCGVYAQYNDSCYMESRWKHIKVLRKCGH</sequence>
<feature type="domain" description="Enoyl reductase (ER)" evidence="7">
    <location>
        <begin position="23"/>
        <end position="356"/>
    </location>
</feature>
<dbReference type="PROSITE" id="PS00059">
    <property type="entry name" value="ADH_ZINC"/>
    <property type="match status" value="1"/>
</dbReference>
<reference evidence="8 9" key="1">
    <citation type="submission" date="2018-10" db="EMBL/GenBank/DDBJ databases">
        <title>A high-quality apple genome assembly.</title>
        <authorList>
            <person name="Hu J."/>
        </authorList>
    </citation>
    <scope>NUCLEOTIDE SEQUENCE [LARGE SCALE GENOMIC DNA]</scope>
    <source>
        <strain evidence="9">cv. HFTH1</strain>
        <tissue evidence="8">Young leaf</tissue>
    </source>
</reference>
<dbReference type="EMBL" id="RDQH01000333">
    <property type="protein sequence ID" value="RXH94352.1"/>
    <property type="molecule type" value="Genomic_DNA"/>
</dbReference>
<keyword evidence="3 6" id="KW-0479">Metal-binding</keyword>
<keyword evidence="5" id="KW-0560">Oxidoreductase</keyword>
<evidence type="ECO:0000256" key="4">
    <source>
        <dbReference type="ARBA" id="ARBA00022833"/>
    </source>
</evidence>
<dbReference type="GO" id="GO:0009809">
    <property type="term" value="P:lignin biosynthetic process"/>
    <property type="evidence" value="ECO:0007669"/>
    <property type="project" value="UniProtKB-ARBA"/>
</dbReference>
<evidence type="ECO:0000256" key="2">
    <source>
        <dbReference type="ARBA" id="ARBA00008072"/>
    </source>
</evidence>
<comment type="cofactor">
    <cofactor evidence="1 6">
        <name>Zn(2+)</name>
        <dbReference type="ChEBI" id="CHEBI:29105"/>
    </cofactor>
</comment>
<accession>A0A498JL60</accession>
<dbReference type="SUPFAM" id="SSF50129">
    <property type="entry name" value="GroES-like"/>
    <property type="match status" value="1"/>
</dbReference>
<dbReference type="InterPro" id="IPR020843">
    <property type="entry name" value="ER"/>
</dbReference>
<dbReference type="FunFam" id="3.90.180.10:FF:000004">
    <property type="entry name" value="probable cinnamyl alcohol dehydrogenase"/>
    <property type="match status" value="1"/>
</dbReference>
<dbReference type="InterPro" id="IPR013149">
    <property type="entry name" value="ADH-like_C"/>
</dbReference>
<organism evidence="8 9">
    <name type="scientific">Malus domestica</name>
    <name type="common">Apple</name>
    <name type="synonym">Pyrus malus</name>
    <dbReference type="NCBI Taxonomy" id="3750"/>
    <lineage>
        <taxon>Eukaryota</taxon>
        <taxon>Viridiplantae</taxon>
        <taxon>Streptophyta</taxon>
        <taxon>Embryophyta</taxon>
        <taxon>Tracheophyta</taxon>
        <taxon>Spermatophyta</taxon>
        <taxon>Magnoliopsida</taxon>
        <taxon>eudicotyledons</taxon>
        <taxon>Gunneridae</taxon>
        <taxon>Pentapetalae</taxon>
        <taxon>rosids</taxon>
        <taxon>fabids</taxon>
        <taxon>Rosales</taxon>
        <taxon>Rosaceae</taxon>
        <taxon>Amygdaloideae</taxon>
        <taxon>Maleae</taxon>
        <taxon>Malus</taxon>
    </lineage>
</organism>
<comment type="caution">
    <text evidence="8">The sequence shown here is derived from an EMBL/GenBank/DDBJ whole genome shotgun (WGS) entry which is preliminary data.</text>
</comment>
<dbReference type="Proteomes" id="UP000290289">
    <property type="component" value="Chromosome 7"/>
</dbReference>
<dbReference type="SUPFAM" id="SSF49899">
    <property type="entry name" value="Concanavalin A-like lectins/glucanases"/>
    <property type="match status" value="1"/>
</dbReference>
<dbReference type="GO" id="GO:0008270">
    <property type="term" value="F:zinc ion binding"/>
    <property type="evidence" value="ECO:0007669"/>
    <property type="project" value="InterPro"/>
</dbReference>
<evidence type="ECO:0000313" key="9">
    <source>
        <dbReference type="Proteomes" id="UP000290289"/>
    </source>
</evidence>
<evidence type="ECO:0000256" key="5">
    <source>
        <dbReference type="ARBA" id="ARBA00023002"/>
    </source>
</evidence>
<dbReference type="SUPFAM" id="SSF51735">
    <property type="entry name" value="NAD(P)-binding Rossmann-fold domains"/>
    <property type="match status" value="1"/>
</dbReference>
<evidence type="ECO:0000313" key="8">
    <source>
        <dbReference type="EMBL" id="RXH94352.1"/>
    </source>
</evidence>
<dbReference type="AlphaFoldDB" id="A0A498JL60"/>
<dbReference type="InterPro" id="IPR011032">
    <property type="entry name" value="GroES-like_sf"/>
</dbReference>
<dbReference type="Gene3D" id="2.60.120.200">
    <property type="match status" value="1"/>
</dbReference>
<dbReference type="InterPro" id="IPR036291">
    <property type="entry name" value="NAD(P)-bd_dom_sf"/>
</dbReference>
<dbReference type="GO" id="GO:0016616">
    <property type="term" value="F:oxidoreductase activity, acting on the CH-OH group of donors, NAD or NADP as acceptor"/>
    <property type="evidence" value="ECO:0007669"/>
    <property type="project" value="InterPro"/>
</dbReference>